<reference evidence="1" key="1">
    <citation type="journal article" date="2023" name="G3 (Bethesda)">
        <title>A reference genome for the long-term kleptoplast-retaining sea slug Elysia crispata morphotype clarki.</title>
        <authorList>
            <person name="Eastman K.E."/>
            <person name="Pendleton A.L."/>
            <person name="Shaikh M.A."/>
            <person name="Suttiyut T."/>
            <person name="Ogas R."/>
            <person name="Tomko P."/>
            <person name="Gavelis G."/>
            <person name="Widhalm J.R."/>
            <person name="Wisecaver J.H."/>
        </authorList>
    </citation>
    <scope>NUCLEOTIDE SEQUENCE</scope>
    <source>
        <strain evidence="1">ECLA1</strain>
    </source>
</reference>
<keyword evidence="2" id="KW-1185">Reference proteome</keyword>
<comment type="caution">
    <text evidence="1">The sequence shown here is derived from an EMBL/GenBank/DDBJ whole genome shotgun (WGS) entry which is preliminary data.</text>
</comment>
<evidence type="ECO:0000313" key="2">
    <source>
        <dbReference type="Proteomes" id="UP001283361"/>
    </source>
</evidence>
<accession>A0AAE1D328</accession>
<gene>
    <name evidence="1" type="ORF">RRG08_006271</name>
</gene>
<sequence length="70" mass="7248">MGQGGAQGGHLALGQAGSRVRVSELRHNQAFPVNAPNTNCRDDLTVLLEDTTCKLLSELSVTSDLGRGGG</sequence>
<dbReference type="Proteomes" id="UP001283361">
    <property type="component" value="Unassembled WGS sequence"/>
</dbReference>
<protein>
    <submittedName>
        <fullName evidence="1">Uncharacterized protein</fullName>
    </submittedName>
</protein>
<name>A0AAE1D328_9GAST</name>
<dbReference type="AlphaFoldDB" id="A0AAE1D328"/>
<dbReference type="EMBL" id="JAWDGP010005687">
    <property type="protein sequence ID" value="KAK3753884.1"/>
    <property type="molecule type" value="Genomic_DNA"/>
</dbReference>
<organism evidence="1 2">
    <name type="scientific">Elysia crispata</name>
    <name type="common">lettuce slug</name>
    <dbReference type="NCBI Taxonomy" id="231223"/>
    <lineage>
        <taxon>Eukaryota</taxon>
        <taxon>Metazoa</taxon>
        <taxon>Spiralia</taxon>
        <taxon>Lophotrochozoa</taxon>
        <taxon>Mollusca</taxon>
        <taxon>Gastropoda</taxon>
        <taxon>Heterobranchia</taxon>
        <taxon>Euthyneura</taxon>
        <taxon>Panpulmonata</taxon>
        <taxon>Sacoglossa</taxon>
        <taxon>Placobranchoidea</taxon>
        <taxon>Plakobranchidae</taxon>
        <taxon>Elysia</taxon>
    </lineage>
</organism>
<proteinExistence type="predicted"/>
<evidence type="ECO:0000313" key="1">
    <source>
        <dbReference type="EMBL" id="KAK3753884.1"/>
    </source>
</evidence>